<evidence type="ECO:0000256" key="3">
    <source>
        <dbReference type="SAM" id="Coils"/>
    </source>
</evidence>
<evidence type="ECO:0000313" key="6">
    <source>
        <dbReference type="EMBL" id="KAF6049028.1"/>
    </source>
</evidence>
<dbReference type="Gene3D" id="1.10.472.80">
    <property type="entry name" value="Ypt/Rab-GAP domain of gyp1p, domain 3"/>
    <property type="match status" value="1"/>
</dbReference>
<name>A0A8X7NKZ8_CANPA</name>
<gene>
    <name evidence="6" type="ORF">FOB60_004411</name>
</gene>
<accession>A0A8X7NKZ8</accession>
<dbReference type="Proteomes" id="UP000590412">
    <property type="component" value="Unassembled WGS sequence"/>
</dbReference>
<dbReference type="OrthoDB" id="4085843at2759"/>
<dbReference type="AlphaFoldDB" id="A0A8X7NKZ8"/>
<dbReference type="Pfam" id="PF23436">
    <property type="entry name" value="RabGap-TBC_2"/>
    <property type="match status" value="1"/>
</dbReference>
<evidence type="ECO:0000256" key="4">
    <source>
        <dbReference type="SAM" id="MobiDB-lite"/>
    </source>
</evidence>
<sequence length="501" mass="58128">MSAEPTSPPLPPRPHLGSPPEHRNTSNSQQEKEVPPVPHSDNKNLENASIRIQADDSLSFISAVRQSEIFNSPGMNETFTGLVNDSSFHQHLVIPDLDETLNDQDSVQFWNEIIWDYSNQWIRRREVDKLETEILKGIPSDYRSIVYLKTLQVRYKWNQDVSFAELLKRSSKFNNGISKHSDKQEVVELVSVILLLVEEPELNARSANVATLERYLVSLAELLTTIPGLSEERRLFVLIKLYKLYSLVKSEEFIYKINRSLEDKSESFKHVASQGINLSGYYKRLIPELFFGKFDLEVSLKILDLFVFEGFDFLLRLISWAFLQSDAKLAPLSGDDLLTFLESKDFFSDFNLDLQKVLQLQPPLITYENEYYLMEANSLSNNKNELRNLSEVHDDLLLKINNMKVQIEQLQSTHTEISQQSEEYNIDLTEAEVKRKALLEEKERLQKRYEHLTMKENLANTIKANEEFSQRNVELQQQLEALKKSIEEKKHKIAKAMVNNQ</sequence>
<feature type="compositionally biased region" description="Pro residues" evidence="4">
    <location>
        <begin position="1"/>
        <end position="14"/>
    </location>
</feature>
<feature type="region of interest" description="Disordered" evidence="4">
    <location>
        <begin position="1"/>
        <end position="43"/>
    </location>
</feature>
<comment type="caution">
    <text evidence="6">The sequence shown here is derived from an EMBL/GenBank/DDBJ whole genome shotgun (WGS) entry which is preliminary data.</text>
</comment>
<keyword evidence="3" id="KW-0175">Coiled coil</keyword>
<proteinExistence type="inferred from homology"/>
<dbReference type="InterPro" id="IPR000195">
    <property type="entry name" value="Rab-GAP-TBC_dom"/>
</dbReference>
<comment type="similarity">
    <text evidence="1">Belongs to the OCA5 family.</text>
</comment>
<feature type="coiled-coil region" evidence="3">
    <location>
        <begin position="393"/>
        <end position="499"/>
    </location>
</feature>
<dbReference type="EMBL" id="JABWAB010000006">
    <property type="protein sequence ID" value="KAF6049028.1"/>
    <property type="molecule type" value="Genomic_DNA"/>
</dbReference>
<organism evidence="6 7">
    <name type="scientific">Candida parapsilosis</name>
    <name type="common">Yeast</name>
    <dbReference type="NCBI Taxonomy" id="5480"/>
    <lineage>
        <taxon>Eukaryota</taxon>
        <taxon>Fungi</taxon>
        <taxon>Dikarya</taxon>
        <taxon>Ascomycota</taxon>
        <taxon>Saccharomycotina</taxon>
        <taxon>Pichiomycetes</taxon>
        <taxon>Debaryomycetaceae</taxon>
        <taxon>Candida/Lodderomyces clade</taxon>
        <taxon>Candida</taxon>
    </lineage>
</organism>
<feature type="domain" description="Rab-GAP TBC" evidence="5">
    <location>
        <begin position="248"/>
        <end position="350"/>
    </location>
</feature>
<protein>
    <recommendedName>
        <fullName evidence="2">Oxidant-induced cell-cycle arrest protein 5</fullName>
    </recommendedName>
</protein>
<feature type="compositionally biased region" description="Basic and acidic residues" evidence="4">
    <location>
        <begin position="20"/>
        <end position="43"/>
    </location>
</feature>
<evidence type="ECO:0000259" key="5">
    <source>
        <dbReference type="Pfam" id="PF23436"/>
    </source>
</evidence>
<dbReference type="InterPro" id="IPR035969">
    <property type="entry name" value="Rab-GAP_TBC_sf"/>
</dbReference>
<reference evidence="6" key="1">
    <citation type="submission" date="2020-03" db="EMBL/GenBank/DDBJ databases">
        <title>FDA dAtabase for Regulatory Grade micrObial Sequences (FDA-ARGOS): Supporting development and validation of Infectious Disease Dx tests.</title>
        <authorList>
            <person name="Campos J."/>
            <person name="Goldberg B."/>
            <person name="Tallon L."/>
            <person name="Sadzewicz L."/>
            <person name="Vavikolanu K."/>
            <person name="Mehta A."/>
            <person name="Aluvathingal J."/>
            <person name="Nadendla S."/>
            <person name="Nandy P."/>
            <person name="Geyer C."/>
            <person name="Yan Y."/>
            <person name="Sichtig H."/>
        </authorList>
    </citation>
    <scope>NUCLEOTIDE SEQUENCE [LARGE SCALE GENOMIC DNA]</scope>
    <source>
        <strain evidence="6">FDAARGOS_652</strain>
    </source>
</reference>
<evidence type="ECO:0000313" key="7">
    <source>
        <dbReference type="Proteomes" id="UP000590412"/>
    </source>
</evidence>
<evidence type="ECO:0000256" key="2">
    <source>
        <dbReference type="ARBA" id="ARBA00019144"/>
    </source>
</evidence>
<evidence type="ECO:0000256" key="1">
    <source>
        <dbReference type="ARBA" id="ARBA00005521"/>
    </source>
</evidence>
<dbReference type="SUPFAM" id="SSF47923">
    <property type="entry name" value="Ypt/Rab-GAP domain of gyp1p"/>
    <property type="match status" value="1"/>
</dbReference>